<comment type="caution">
    <text evidence="2">The sequence shown here is derived from an EMBL/GenBank/DDBJ whole genome shotgun (WGS) entry which is preliminary data.</text>
</comment>
<protein>
    <submittedName>
        <fullName evidence="2">Uncharacterized protein</fullName>
    </submittedName>
</protein>
<feature type="compositionally biased region" description="Acidic residues" evidence="1">
    <location>
        <begin position="91"/>
        <end position="105"/>
    </location>
</feature>
<evidence type="ECO:0000313" key="3">
    <source>
        <dbReference type="Proteomes" id="UP000796761"/>
    </source>
</evidence>
<proteinExistence type="predicted"/>
<evidence type="ECO:0000256" key="1">
    <source>
        <dbReference type="SAM" id="MobiDB-lite"/>
    </source>
</evidence>
<reference evidence="2" key="1">
    <citation type="submission" date="2019-04" db="EMBL/GenBank/DDBJ databases">
        <title>Genome assembly of Zosterops borbonicus 15179.</title>
        <authorList>
            <person name="Leroy T."/>
            <person name="Anselmetti Y."/>
            <person name="Tilak M.-K."/>
            <person name="Nabholz B."/>
        </authorList>
    </citation>
    <scope>NUCLEOTIDE SEQUENCE</scope>
    <source>
        <strain evidence="2">HGM_15179</strain>
        <tissue evidence="2">Muscle</tissue>
    </source>
</reference>
<sequence length="119" mass="13237">MPRKLPFSAKRKKQQLRDRRERKRGDAPAGPAPGPGSRSGSRERGSDGPPGDPPAEPAGPPRRHDPNRFRLQLGGPRAEALERSRRRAQEEPLEELPESALELEPDSVYGHGQLGDHWE</sequence>
<dbReference type="EMBL" id="SWJQ01001167">
    <property type="protein sequence ID" value="TRZ09069.1"/>
    <property type="molecule type" value="Genomic_DNA"/>
</dbReference>
<feature type="compositionally biased region" description="Basic and acidic residues" evidence="1">
    <location>
        <begin position="79"/>
        <end position="90"/>
    </location>
</feature>
<feature type="region of interest" description="Disordered" evidence="1">
    <location>
        <begin position="1"/>
        <end position="119"/>
    </location>
</feature>
<accession>A0A8K1FZV1</accession>
<feature type="compositionally biased region" description="Pro residues" evidence="1">
    <location>
        <begin position="50"/>
        <end position="60"/>
    </location>
</feature>
<name>A0A8K1FZV1_9PASS</name>
<evidence type="ECO:0000313" key="2">
    <source>
        <dbReference type="EMBL" id="TRZ09069.1"/>
    </source>
</evidence>
<keyword evidence="3" id="KW-1185">Reference proteome</keyword>
<feature type="compositionally biased region" description="Basic and acidic residues" evidence="1">
    <location>
        <begin position="15"/>
        <end position="26"/>
    </location>
</feature>
<dbReference type="AlphaFoldDB" id="A0A8K1FZV1"/>
<gene>
    <name evidence="2" type="ORF">HGM15179_018044</name>
</gene>
<dbReference type="Proteomes" id="UP000796761">
    <property type="component" value="Unassembled WGS sequence"/>
</dbReference>
<feature type="compositionally biased region" description="Basic residues" evidence="1">
    <location>
        <begin position="1"/>
        <end position="14"/>
    </location>
</feature>
<organism evidence="2 3">
    <name type="scientific">Zosterops borbonicus</name>
    <dbReference type="NCBI Taxonomy" id="364589"/>
    <lineage>
        <taxon>Eukaryota</taxon>
        <taxon>Metazoa</taxon>
        <taxon>Chordata</taxon>
        <taxon>Craniata</taxon>
        <taxon>Vertebrata</taxon>
        <taxon>Euteleostomi</taxon>
        <taxon>Archelosauria</taxon>
        <taxon>Archosauria</taxon>
        <taxon>Dinosauria</taxon>
        <taxon>Saurischia</taxon>
        <taxon>Theropoda</taxon>
        <taxon>Coelurosauria</taxon>
        <taxon>Aves</taxon>
        <taxon>Neognathae</taxon>
        <taxon>Neoaves</taxon>
        <taxon>Telluraves</taxon>
        <taxon>Australaves</taxon>
        <taxon>Passeriformes</taxon>
        <taxon>Sylvioidea</taxon>
        <taxon>Zosteropidae</taxon>
        <taxon>Zosterops</taxon>
    </lineage>
</organism>